<dbReference type="GO" id="GO:0016788">
    <property type="term" value="F:hydrolase activity, acting on ester bonds"/>
    <property type="evidence" value="ECO:0007669"/>
    <property type="project" value="UniProtKB-ARBA"/>
</dbReference>
<sequence>MYVFMMLLSILSGFLLLVSIAFYQGMQLKRNALRLPEATGKRLKTSNADFSILHIGESPVAGVGVEDIRQGLTHRVVSQLSHELSVGFDWEILAKNGARIIDSLSFDAVIEEPDVLIVSFGVNDTTKFTRGSMFNKNMKACVRRFSVGHTRVFVTSIPKINQFPLLPPPLSWVLGVKAYLLDRQLQQLCEQEGWVYIQSETALDASLMAEDGYHPNESGYQVWADIITDRISEGWKARAAFVSRQ</sequence>
<accession>A0A081KAA0</accession>
<dbReference type="SUPFAM" id="SSF52266">
    <property type="entry name" value="SGNH hydrolase"/>
    <property type="match status" value="1"/>
</dbReference>
<reference evidence="2 3" key="1">
    <citation type="submission" date="2014-06" db="EMBL/GenBank/DDBJ databases">
        <title>Whole Genome Sequences of Three Symbiotic Endozoicomonas Bacteria.</title>
        <authorList>
            <person name="Neave M.J."/>
            <person name="Apprill A."/>
            <person name="Voolstra C.R."/>
        </authorList>
    </citation>
    <scope>NUCLEOTIDE SEQUENCE [LARGE SCALE GENOMIC DNA]</scope>
    <source>
        <strain evidence="2 3">DSM 22380</strain>
    </source>
</reference>
<organism evidence="2 3">
    <name type="scientific">Endozoicomonas elysicola</name>
    <dbReference type="NCBI Taxonomy" id="305900"/>
    <lineage>
        <taxon>Bacteria</taxon>
        <taxon>Pseudomonadati</taxon>
        <taxon>Pseudomonadota</taxon>
        <taxon>Gammaproteobacteria</taxon>
        <taxon>Oceanospirillales</taxon>
        <taxon>Endozoicomonadaceae</taxon>
        <taxon>Endozoicomonas</taxon>
    </lineage>
</organism>
<proteinExistence type="predicted"/>
<keyword evidence="3" id="KW-1185">Reference proteome</keyword>
<evidence type="ECO:0000313" key="3">
    <source>
        <dbReference type="Proteomes" id="UP000027997"/>
    </source>
</evidence>
<evidence type="ECO:0000313" key="2">
    <source>
        <dbReference type="EMBL" id="KEI71076.1"/>
    </source>
</evidence>
<evidence type="ECO:0000259" key="1">
    <source>
        <dbReference type="Pfam" id="PF13472"/>
    </source>
</evidence>
<comment type="caution">
    <text evidence="2">The sequence shown here is derived from an EMBL/GenBank/DDBJ whole genome shotgun (WGS) entry which is preliminary data.</text>
</comment>
<dbReference type="Proteomes" id="UP000027997">
    <property type="component" value="Unassembled WGS sequence"/>
</dbReference>
<dbReference type="RefSeq" id="WP_020585030.1">
    <property type="nucleotide sequence ID" value="NZ_JOJP01000001.1"/>
</dbReference>
<dbReference type="Gene3D" id="3.40.50.1110">
    <property type="entry name" value="SGNH hydrolase"/>
    <property type="match status" value="1"/>
</dbReference>
<dbReference type="Pfam" id="PF13472">
    <property type="entry name" value="Lipase_GDSL_2"/>
    <property type="match status" value="1"/>
</dbReference>
<dbReference type="CDD" id="cd01836">
    <property type="entry name" value="FeeA_FeeB_like"/>
    <property type="match status" value="1"/>
</dbReference>
<dbReference type="STRING" id="305900.GV64_10250"/>
<dbReference type="eggNOG" id="COG2755">
    <property type="taxonomic scope" value="Bacteria"/>
</dbReference>
<name>A0A081KAA0_9GAMM</name>
<dbReference type="InterPro" id="IPR013830">
    <property type="entry name" value="SGNH_hydro"/>
</dbReference>
<gene>
    <name evidence="2" type="ORF">GV64_10250</name>
</gene>
<feature type="domain" description="SGNH hydrolase-type esterase" evidence="1">
    <location>
        <begin position="55"/>
        <end position="222"/>
    </location>
</feature>
<dbReference type="EMBL" id="JOJP01000001">
    <property type="protein sequence ID" value="KEI71076.1"/>
    <property type="molecule type" value="Genomic_DNA"/>
</dbReference>
<protein>
    <recommendedName>
        <fullName evidence="1">SGNH hydrolase-type esterase domain-containing protein</fullName>
    </recommendedName>
</protein>
<dbReference type="AlphaFoldDB" id="A0A081KAA0"/>
<dbReference type="InterPro" id="IPR036514">
    <property type="entry name" value="SGNH_hydro_sf"/>
</dbReference>